<dbReference type="PANTHER" id="PTHR12526">
    <property type="entry name" value="GLYCOSYLTRANSFERASE"/>
    <property type="match status" value="1"/>
</dbReference>
<protein>
    <submittedName>
        <fullName evidence="3">Glycosyltransferase involved in cell wall biosynthesis</fullName>
    </submittedName>
</protein>
<comment type="caution">
    <text evidence="3">The sequence shown here is derived from an EMBL/GenBank/DDBJ whole genome shotgun (WGS) entry which is preliminary data.</text>
</comment>
<keyword evidence="1" id="KW-0808">Transferase</keyword>
<evidence type="ECO:0000256" key="1">
    <source>
        <dbReference type="ARBA" id="ARBA00022679"/>
    </source>
</evidence>
<dbReference type="EMBL" id="JADBEF010000001">
    <property type="protein sequence ID" value="MBE1560320.1"/>
    <property type="molecule type" value="Genomic_DNA"/>
</dbReference>
<keyword evidence="4" id="KW-1185">Reference proteome</keyword>
<sequence length="428" mass="47422">MRALAGKGKAAVYRLYEANNRRRARSAPPPSIDQIHILLLHAHGMGGTIRTVFNLAGYLASTGRDVEIVSILKEAEEPFFPIDPRVKFRFLDDRLAPRTGLRRRLSKMPSKLIPPQEAAYHRFNVWTDLQLARWIRSIDTGVIMATRPGLNLALAQLALPSVITIGQEHVALQGQPEPVQELIKRRYRSFDALVTLTKADLRDYRETLRRKPKRLLRIPNAVPPMPGEISKLENKVVLAVGRMTKLKGFHRLITAWETVAAAHPDWKLRILGAGPQEDNLRAQIAEAGLDGKVELPGPSSDVAGELEKASIFVLSSRHEGFPMTILEAMAKGLAIVSFNSPHGPKEMITDEVDGLLVKPRTNANLAAAIMRVIEDEELRHRLSEGALATAATYDVETIGARWDALLEELLARRNGTYVKPTPAAPPAQ</sequence>
<accession>A0ABR9KEC5</accession>
<name>A0ABR9KEC5_9ACTN</name>
<organism evidence="3 4">
    <name type="scientific">Nonomuraea africana</name>
    <dbReference type="NCBI Taxonomy" id="46171"/>
    <lineage>
        <taxon>Bacteria</taxon>
        <taxon>Bacillati</taxon>
        <taxon>Actinomycetota</taxon>
        <taxon>Actinomycetes</taxon>
        <taxon>Streptosporangiales</taxon>
        <taxon>Streptosporangiaceae</taxon>
        <taxon>Nonomuraea</taxon>
    </lineage>
</organism>
<proteinExistence type="predicted"/>
<reference evidence="3 4" key="1">
    <citation type="submission" date="2020-10" db="EMBL/GenBank/DDBJ databases">
        <title>Sequencing the genomes of 1000 actinobacteria strains.</title>
        <authorList>
            <person name="Klenk H.-P."/>
        </authorList>
    </citation>
    <scope>NUCLEOTIDE SEQUENCE [LARGE SCALE GENOMIC DNA]</scope>
    <source>
        <strain evidence="3 4">DSM 43748</strain>
    </source>
</reference>
<evidence type="ECO:0000313" key="3">
    <source>
        <dbReference type="EMBL" id="MBE1560320.1"/>
    </source>
</evidence>
<dbReference type="CDD" id="cd03820">
    <property type="entry name" value="GT4_AmsD-like"/>
    <property type="match status" value="1"/>
</dbReference>
<gene>
    <name evidence="3" type="ORF">H4W81_003099</name>
</gene>
<dbReference type="Proteomes" id="UP000661607">
    <property type="component" value="Unassembled WGS sequence"/>
</dbReference>
<dbReference type="Pfam" id="PF00534">
    <property type="entry name" value="Glycos_transf_1"/>
    <property type="match status" value="1"/>
</dbReference>
<evidence type="ECO:0000259" key="2">
    <source>
        <dbReference type="Pfam" id="PF00534"/>
    </source>
</evidence>
<dbReference type="RefSeq" id="WP_192775416.1">
    <property type="nucleotide sequence ID" value="NZ_BAAASY010000038.1"/>
</dbReference>
<dbReference type="SUPFAM" id="SSF53756">
    <property type="entry name" value="UDP-Glycosyltransferase/glycogen phosphorylase"/>
    <property type="match status" value="1"/>
</dbReference>
<dbReference type="InterPro" id="IPR001296">
    <property type="entry name" value="Glyco_trans_1"/>
</dbReference>
<dbReference type="Gene3D" id="3.40.50.2000">
    <property type="entry name" value="Glycogen Phosphorylase B"/>
    <property type="match status" value="2"/>
</dbReference>
<evidence type="ECO:0000313" key="4">
    <source>
        <dbReference type="Proteomes" id="UP000661607"/>
    </source>
</evidence>
<feature type="domain" description="Glycosyl transferase family 1" evidence="2">
    <location>
        <begin position="231"/>
        <end position="386"/>
    </location>
</feature>